<dbReference type="Gene3D" id="3.30.559.10">
    <property type="entry name" value="Chloramphenicol acetyltransferase-like domain"/>
    <property type="match status" value="2"/>
</dbReference>
<gene>
    <name evidence="6" type="primary">mbtB_2</name>
    <name evidence="6" type="ORF">SAMEA1402399_02532</name>
</gene>
<dbReference type="InterPro" id="IPR023213">
    <property type="entry name" value="CAT-like_dom_sf"/>
</dbReference>
<dbReference type="CDD" id="cd19535">
    <property type="entry name" value="Cyc_NRPS"/>
    <property type="match status" value="2"/>
</dbReference>
<dbReference type="Pfam" id="PF00668">
    <property type="entry name" value="Condensation"/>
    <property type="match status" value="2"/>
</dbReference>
<dbReference type="Proteomes" id="UP000411588">
    <property type="component" value="Unassembled WGS sequence"/>
</dbReference>
<dbReference type="InterPro" id="IPR000873">
    <property type="entry name" value="AMP-dep_synth/lig_dom"/>
</dbReference>
<dbReference type="EC" id="6.3.2.-" evidence="6"/>
<dbReference type="InterPro" id="IPR010071">
    <property type="entry name" value="AA_adenyl_dom"/>
</dbReference>
<keyword evidence="4 6" id="KW-0436">Ligase</keyword>
<dbReference type="NCBIfam" id="TIGR01733">
    <property type="entry name" value="AA-adenyl-dom"/>
    <property type="match status" value="1"/>
</dbReference>
<dbReference type="Gene3D" id="3.40.50.12780">
    <property type="entry name" value="N-terminal domain of ligase-like"/>
    <property type="match status" value="1"/>
</dbReference>
<dbReference type="EMBL" id="CAADAN010000009">
    <property type="protein sequence ID" value="VFD33315.1"/>
    <property type="molecule type" value="Genomic_DNA"/>
</dbReference>
<dbReference type="GO" id="GO:0008610">
    <property type="term" value="P:lipid biosynthetic process"/>
    <property type="evidence" value="ECO:0007669"/>
    <property type="project" value="UniProtKB-ARBA"/>
</dbReference>
<dbReference type="Pfam" id="PF00501">
    <property type="entry name" value="AMP-binding"/>
    <property type="match status" value="1"/>
</dbReference>
<dbReference type="RefSeq" id="WP_009901877.1">
    <property type="nucleotide sequence ID" value="NZ_CAADAK010000010.1"/>
</dbReference>
<dbReference type="Gene3D" id="3.40.50.150">
    <property type="entry name" value="Vaccinia Virus protein VP39"/>
    <property type="match status" value="1"/>
</dbReference>
<dbReference type="InterPro" id="IPR057737">
    <property type="entry name" value="Condensation_MtbB-like"/>
</dbReference>
<reference evidence="6 7" key="1">
    <citation type="submission" date="2019-02" db="EMBL/GenBank/DDBJ databases">
        <authorList>
            <consortium name="Pathogen Informatics"/>
        </authorList>
    </citation>
    <scope>NUCLEOTIDE SEQUENCE [LARGE SCALE GENOMIC DNA]</scope>
    <source>
        <strain evidence="7">clo34</strain>
    </source>
</reference>
<dbReference type="InterPro" id="IPR036736">
    <property type="entry name" value="ACP-like_sf"/>
</dbReference>
<organism evidence="6 7">
    <name type="scientific">Clostridioides difficile</name>
    <name type="common">Peptoclostridium difficile</name>
    <dbReference type="NCBI Taxonomy" id="1496"/>
    <lineage>
        <taxon>Bacteria</taxon>
        <taxon>Bacillati</taxon>
        <taxon>Bacillota</taxon>
        <taxon>Clostridia</taxon>
        <taxon>Peptostreptococcales</taxon>
        <taxon>Peptostreptococcaceae</taxon>
        <taxon>Clostridioides</taxon>
    </lineage>
</organism>
<evidence type="ECO:0000313" key="7">
    <source>
        <dbReference type="Proteomes" id="UP000411588"/>
    </source>
</evidence>
<dbReference type="Pfam" id="PF00550">
    <property type="entry name" value="PP-binding"/>
    <property type="match status" value="3"/>
</dbReference>
<dbReference type="Gene3D" id="1.10.1200.10">
    <property type="entry name" value="ACP-like"/>
    <property type="match status" value="3"/>
</dbReference>
<dbReference type="PANTHER" id="PTHR45527:SF10">
    <property type="entry name" value="PYOCHELIN SYNTHASE PCHF"/>
    <property type="match status" value="1"/>
</dbReference>
<proteinExistence type="predicted"/>
<evidence type="ECO:0000256" key="3">
    <source>
        <dbReference type="ARBA" id="ARBA00022553"/>
    </source>
</evidence>
<dbReference type="SUPFAM" id="SSF53335">
    <property type="entry name" value="S-adenosyl-L-methionine-dependent methyltransferases"/>
    <property type="match status" value="1"/>
</dbReference>
<feature type="domain" description="Carrier" evidence="5">
    <location>
        <begin position="1"/>
        <end position="78"/>
    </location>
</feature>
<dbReference type="GO" id="GO:0005737">
    <property type="term" value="C:cytoplasm"/>
    <property type="evidence" value="ECO:0007669"/>
    <property type="project" value="TreeGrafter"/>
</dbReference>
<dbReference type="Gene3D" id="3.30.300.30">
    <property type="match status" value="2"/>
</dbReference>
<keyword evidence="2" id="KW-0596">Phosphopantetheine</keyword>
<dbReference type="InterPro" id="IPR020845">
    <property type="entry name" value="AMP-binding_CS"/>
</dbReference>
<accession>A0AB74QCQ9</accession>
<dbReference type="GO" id="GO:0044550">
    <property type="term" value="P:secondary metabolite biosynthetic process"/>
    <property type="evidence" value="ECO:0007669"/>
    <property type="project" value="TreeGrafter"/>
</dbReference>
<dbReference type="SUPFAM" id="SSF47336">
    <property type="entry name" value="ACP-like"/>
    <property type="match status" value="3"/>
</dbReference>
<dbReference type="SUPFAM" id="SSF52777">
    <property type="entry name" value="CoA-dependent acyltransferases"/>
    <property type="match status" value="4"/>
</dbReference>
<dbReference type="FunFam" id="3.30.559.30:FF:000006">
    <property type="entry name" value="Yersiniabactin polyketide/non-ribosomal peptide synthetase"/>
    <property type="match status" value="1"/>
</dbReference>
<feature type="domain" description="Carrier" evidence="5">
    <location>
        <begin position="1420"/>
        <end position="1495"/>
    </location>
</feature>
<evidence type="ECO:0000256" key="4">
    <source>
        <dbReference type="ARBA" id="ARBA00022598"/>
    </source>
</evidence>
<dbReference type="PROSITE" id="PS00455">
    <property type="entry name" value="AMP_BINDING"/>
    <property type="match status" value="1"/>
</dbReference>
<dbReference type="GO" id="GO:0031177">
    <property type="term" value="F:phosphopantetheine binding"/>
    <property type="evidence" value="ECO:0007669"/>
    <property type="project" value="TreeGrafter"/>
</dbReference>
<evidence type="ECO:0000259" key="5">
    <source>
        <dbReference type="PROSITE" id="PS50075"/>
    </source>
</evidence>
<dbReference type="InterPro" id="IPR029063">
    <property type="entry name" value="SAM-dependent_MTases_sf"/>
</dbReference>
<keyword evidence="3" id="KW-0597">Phosphoprotein</keyword>
<dbReference type="SUPFAM" id="SSF56801">
    <property type="entry name" value="Acetyl-CoA synthetase-like"/>
    <property type="match status" value="1"/>
</dbReference>
<protein>
    <submittedName>
        <fullName evidence="6">Nonribosomal peptide synthetase</fullName>
        <ecNumber evidence="6">6.3.2.-</ecNumber>
    </submittedName>
</protein>
<dbReference type="GO" id="GO:0016874">
    <property type="term" value="F:ligase activity"/>
    <property type="evidence" value="ECO:0007669"/>
    <property type="project" value="UniProtKB-KW"/>
</dbReference>
<dbReference type="PROSITE" id="PS50075">
    <property type="entry name" value="CARRIER"/>
    <property type="match status" value="3"/>
</dbReference>
<comment type="caution">
    <text evidence="6">The sequence shown here is derived from an EMBL/GenBank/DDBJ whole genome shotgun (WGS) entry which is preliminary data.</text>
</comment>
<evidence type="ECO:0000256" key="1">
    <source>
        <dbReference type="ARBA" id="ARBA00001957"/>
    </source>
</evidence>
<sequence>MDEKILREKAIDNIKKVIKEELNISIDIRDNLIQKGLSSIQVMKISGGLRKLGFIIPFAKLMESPTIEKWEDLIENTPIKVNKKRLSKEENLYDEFPLTDIQYAYLIGREDNQVLGGIGCHAYLEIDGENIKVDKLKSSWNKLQYFNPMLRVKFNDNGTQQIMKVPFSEDISVYDFRLFKENELENRLLEIRKKLSHRKLKVKEGEVAGLNIAILPENKYRIFLDVDLLVADVMSLNILIDELSKIYNDELILESSDYTFKDYLKNRKFDEQTMKEDEEFWKNKILTFPKESPNLPLKKKAELIDKTIFSRRRKVLDKFSWKIMKEKTAKYKVTPSMVLLTCYSMIIERWINQDKFVINIPLFNREAENANIKNMIADFTSLLLVECERKENETLLEKIITISRTFLENVSHSSYSGVKVQRDIYKEVGKNINIAPIVFACNIDYPLETEKSKKVLGEITYMISQTPQVWLDFQTYVVNGELILCWDVVDELYHEGMIDDMFDAFYELLHRLIENDNWDKVYDVLTESQKEVREKDVKNILPLEYPKKTLYNDFIEMVNKYPDNIAIIDTEIERKITYKEVYDMALLIASKLISNGVNKGDYVGITLHRGYKQIIGILAILFSGAAYVPIGINQPKERRSKIYKQIGIKHVLSDENVIKNLSLYEDKIMLVDIDDLENIKSIKYPIEISCFDTAYVIMTSGTTGIPKGVEIAHNSVINTIIDINKKYNICSNDTIIMVSAIDFDLSVYDIFGLLSVGGTVITLNDHNFKDPDVWIKLIEKYDVTLWNSVPIIFDMLITMAEGKDIYLPIKTVLLSGDWIATTLPGRFYSRSENSIVVGMGGATEASIWSNYINIPKEIPNDWISVPYGSALKNQVYRVIDDLGRVCPNYVKGELIIGGVGVAKGYIGDKKLTKNKFIQIDGIKWYKTGDMGRTWNDGTIEFLGRVDNQVKIKGHRIELGEIEDSILKNPNVKNVIVEVLKIGANEQLTAFIEPNLNDNGKLSESSNILKEEIINTKVKYENYRNYLEKANIFVISTILSIFSEIGLFKENNYYTFSEIIEIGCIKVEYEKLILRWLLILEKYTVINFNEGKYSLNKESEILNNILQEDTREIYNLGLLKSEILNILQGKKDAIDVFFNKDFKLSPIDFLRTLKNYDKNIQRIMEIVGKLFNKQKETLRILELGGRDAKFTKSILEEIEPKVSQYIYCDNSLFFKDEFENIESKYDIFEFKKVNLEDNLSQVFKEKQFDLVILYNSIHRFNDIAKKVKEIKNIIVDEGFIIGTEINDNSLLCEINAAILERGFENFDLSRQEGNIIPNREFIKNIFCDNRIEEIYISDYEKIEETGNFLFIGRKAKCLFSSEDLKILLKDRVPEYMIPHEFVEIEQIPLNKNGKVDRKKLKELIVNNEYKHKILEYEDQMEVSDETTKILIEIWKEILLKDEISLNSNYFYVGGDSLMATKLIAKVKEKLNIEISIGDVFSHPVLKELASFIDEYKEINCLNTEEGLQLDFKNEYEPFNLTDVQFAYWIGRSGAYSLGSVSTHCYFELDCFEVKVERLQKIINNMIREHDMLRAIILKNGKQQILNNVPPFTLIINDISSFEKDEQKVVLMGIREEMSHEILKTDKWPLFKFKVSILSDNKLRLHISFDNIILDGWSMFHILGELKERYDNENFILKNPGVSFRDYVLTLEKMKKSSKYEEDKNYWLSRIDDFLEAPKFEFIKSEYEIKNQIFKRREKIIECVKWEKLKKVARENNITPTIFLITIFSEVLRKYSLNKEFVLNITQFSREQIHPKINDIVGDFTTLTFLEVKNTKDNTLISKAKSLQKQLTEDINHRLYSAVEFGRELRLKRNNEKGSLMPIVFTSGLGLDQKRKDSWIGELVYNISQTPQVWLDHQVVEEAGNLKIIWDSVDEIFPEGLLDEMFSDYIDLFEIVFNANTSLNINTSIFFENSKYRIKSEVGTNNTHYSKIDSIDKTINENESEEDYYENTSIEVIEILQKVLNIESIKFEDDFFKLGGNSLNAVQFINLINNKYGINISMLLIAENSLVSKIVKLVSDEITSKMKSGKDKEEGFI</sequence>
<dbReference type="InterPro" id="IPR042099">
    <property type="entry name" value="ANL_N_sf"/>
</dbReference>
<feature type="domain" description="Carrier" evidence="5">
    <location>
        <begin position="1985"/>
        <end position="2060"/>
    </location>
</feature>
<dbReference type="GO" id="GO:0043041">
    <property type="term" value="P:amino acid activation for nonribosomal peptide biosynthetic process"/>
    <property type="evidence" value="ECO:0007669"/>
    <property type="project" value="TreeGrafter"/>
</dbReference>
<dbReference type="PANTHER" id="PTHR45527">
    <property type="entry name" value="NONRIBOSOMAL PEPTIDE SYNTHETASE"/>
    <property type="match status" value="1"/>
</dbReference>
<dbReference type="InterPro" id="IPR045851">
    <property type="entry name" value="AMP-bd_C_sf"/>
</dbReference>
<dbReference type="Gene3D" id="3.30.559.30">
    <property type="entry name" value="Nonribosomal peptide synthetase, condensation domain"/>
    <property type="match status" value="2"/>
</dbReference>
<name>A0AB74QCQ9_CLODI</name>
<dbReference type="FunFam" id="3.30.559.10:FF:000023">
    <property type="entry name" value="Non-ribosomal peptide synthetase"/>
    <property type="match status" value="2"/>
</dbReference>
<evidence type="ECO:0000256" key="2">
    <source>
        <dbReference type="ARBA" id="ARBA00022450"/>
    </source>
</evidence>
<dbReference type="InterPro" id="IPR001242">
    <property type="entry name" value="Condensation_dom"/>
</dbReference>
<dbReference type="InterPro" id="IPR009081">
    <property type="entry name" value="PP-bd_ACP"/>
</dbReference>
<evidence type="ECO:0000313" key="6">
    <source>
        <dbReference type="EMBL" id="VFD33315.1"/>
    </source>
</evidence>
<comment type="cofactor">
    <cofactor evidence="1">
        <name>pantetheine 4'-phosphate</name>
        <dbReference type="ChEBI" id="CHEBI:47942"/>
    </cofactor>
</comment>